<feature type="chain" id="PRO_5026922321" evidence="1">
    <location>
        <begin position="20"/>
        <end position="188"/>
    </location>
</feature>
<comment type="caution">
    <text evidence="2">The sequence shown here is derived from an EMBL/GenBank/DDBJ whole genome shotgun (WGS) entry which is preliminary data.</text>
</comment>
<keyword evidence="3" id="KW-1185">Reference proteome</keyword>
<proteinExistence type="predicted"/>
<feature type="signal peptide" evidence="1">
    <location>
        <begin position="1"/>
        <end position="19"/>
    </location>
</feature>
<organism evidence="2 3">
    <name type="scientific">Chitinophaga oryziterrae</name>
    <dbReference type="NCBI Taxonomy" id="1031224"/>
    <lineage>
        <taxon>Bacteria</taxon>
        <taxon>Pseudomonadati</taxon>
        <taxon>Bacteroidota</taxon>
        <taxon>Chitinophagia</taxon>
        <taxon>Chitinophagales</taxon>
        <taxon>Chitinophagaceae</taxon>
        <taxon>Chitinophaga</taxon>
    </lineage>
</organism>
<evidence type="ECO:0000313" key="3">
    <source>
        <dbReference type="Proteomes" id="UP000468388"/>
    </source>
</evidence>
<protein>
    <submittedName>
        <fullName evidence="2">Uncharacterized protein</fullName>
    </submittedName>
</protein>
<evidence type="ECO:0000313" key="2">
    <source>
        <dbReference type="EMBL" id="MVT45073.1"/>
    </source>
</evidence>
<dbReference type="Proteomes" id="UP000468388">
    <property type="component" value="Unassembled WGS sequence"/>
</dbReference>
<dbReference type="AlphaFoldDB" id="A0A6N8JIH6"/>
<accession>A0A6N8JIH6</accession>
<keyword evidence="1" id="KW-0732">Signal</keyword>
<reference evidence="2 3" key="1">
    <citation type="submission" date="2019-12" db="EMBL/GenBank/DDBJ databases">
        <title>The draft genomic sequence of strain Chitinophaga oryziterrae JCM 16595.</title>
        <authorList>
            <person name="Zhang X."/>
        </authorList>
    </citation>
    <scope>NUCLEOTIDE SEQUENCE [LARGE SCALE GENOMIC DNA]</scope>
    <source>
        <strain evidence="2 3">JCM 16595</strain>
    </source>
</reference>
<dbReference type="PROSITE" id="PS51257">
    <property type="entry name" value="PROKAR_LIPOPROTEIN"/>
    <property type="match status" value="1"/>
</dbReference>
<dbReference type="EMBL" id="WRXO01000015">
    <property type="protein sequence ID" value="MVT45073.1"/>
    <property type="molecule type" value="Genomic_DNA"/>
</dbReference>
<evidence type="ECO:0000256" key="1">
    <source>
        <dbReference type="SAM" id="SignalP"/>
    </source>
</evidence>
<sequence>MRSSIIILVLSILSCSSYGQDVTLHYDTVNIITVEPVDNANKEILSSTRYFYIKNQYYYGANFPFRYILSECNVLVDDFLFHTNYASLVNQKSVKNLVSVTDNAKRFDIDYILSHPDHYATPELLNLIRCLKKESHQSIVVSEQRFIAAFFILECKTRRGVDSPPIFCNENTTSDHLPVFLNVVKIIK</sequence>
<name>A0A6N8JIH6_9BACT</name>
<gene>
    <name evidence="2" type="ORF">GO495_31085</name>
</gene>